<evidence type="ECO:0000256" key="7">
    <source>
        <dbReference type="PIRSR" id="PIRSR005536-2"/>
    </source>
</evidence>
<feature type="active site" description="Proton donor" evidence="6">
    <location>
        <position position="548"/>
    </location>
</feature>
<evidence type="ECO:0000313" key="11">
    <source>
        <dbReference type="Proteomes" id="UP000231092"/>
    </source>
</evidence>
<dbReference type="Pfam" id="PF16874">
    <property type="entry name" value="Glyco_hydro_36C"/>
    <property type="match status" value="1"/>
</dbReference>
<dbReference type="CDD" id="cd14791">
    <property type="entry name" value="GH36"/>
    <property type="match status" value="1"/>
</dbReference>
<dbReference type="SUPFAM" id="SSF51445">
    <property type="entry name" value="(Trans)glycosidases"/>
    <property type="match status" value="1"/>
</dbReference>
<dbReference type="PANTHER" id="PTHR43053:SF3">
    <property type="entry name" value="ALPHA-GALACTOSIDASE C-RELATED"/>
    <property type="match status" value="1"/>
</dbReference>
<sequence length="729" mass="83140">MSVRYIDDKKVFLLNTKNTSYQFRVAEYGFLEHLYYGKRISDAADYLPVRIRHGFEANPYESEKDRTLCLDVLEQEYPGFGVSDFRVSAVSVINGDGSNCIDLRYVSHKVSDGKYRLQEMPSLRDNGGTWQTLEVLMRDPYTQVEVTLVYGILEEYDIITRCARIQNAGDKTMFVNTAHSTCISFPTDQMDIISFYGSWGHERCAERTSVRHGKITVDSARGISSHYQNPSAILCSPEATEAGGDCYGVALVYSGNFAITTEVNDFKQTRLVAGINPETFYWELSKGSVFETPEAVMTYSSQGLSKMSHNFHRTVKHHLIPGQFVNERCPVLINNWEATMIDFDEEMLVNIAGKAKELGVEMFVMDDGWFGRRTDEYRGLGDWQCNLSKLPSGIPGFSARIHNMGLKFGIWIEPEMVNEDSRLYEEHPDWCIMIPGRKPTRQRYQLILDFSRDEVVEAIFHQLYEEFKDAQIDYIKWDMNRSMTDRYSGALPAHRQGEVCHKYVLGLYKLMDKMTKAFPNVRFEGCSGGGGRFDMGVLYYMPQIWCSDDTDAVERIHIQYGTSMIYPPFAMGSHVSECPNQQTGRTVSIDTRAALAYFGTFGYELDLNEISEEEQEAVRRQVKYYQEHGLVSAHGDYYRLTNPEKEREYGAFMSVSKDKKEAVVGYVQRVSGANKGIIYLKLRGLEEQTVYEILELGIKLSGAALMYAGLPMPVIKADNEARVFTLLAR</sequence>
<dbReference type="Pfam" id="PF16875">
    <property type="entry name" value="Glyco_hydro_36N"/>
    <property type="match status" value="1"/>
</dbReference>
<evidence type="ECO:0000256" key="6">
    <source>
        <dbReference type="PIRSR" id="PIRSR005536-1"/>
    </source>
</evidence>
<dbReference type="InterPro" id="IPR017853">
    <property type="entry name" value="GH"/>
</dbReference>
<feature type="binding site" evidence="7">
    <location>
        <position position="548"/>
    </location>
    <ligand>
        <name>substrate</name>
    </ligand>
</feature>
<comment type="similarity">
    <text evidence="5">Belongs to the glycosyl hydrolase.</text>
</comment>
<dbReference type="Pfam" id="PF02065">
    <property type="entry name" value="Melibiase"/>
    <property type="match status" value="1"/>
</dbReference>
<evidence type="ECO:0000256" key="2">
    <source>
        <dbReference type="ARBA" id="ARBA00012755"/>
    </source>
</evidence>
<dbReference type="InterPro" id="IPR013780">
    <property type="entry name" value="Glyco_hydro_b"/>
</dbReference>
<feature type="binding site" evidence="7">
    <location>
        <begin position="476"/>
        <end position="480"/>
    </location>
    <ligand>
        <name>substrate</name>
    </ligand>
</feature>
<comment type="caution">
    <text evidence="10">The sequence shown here is derived from an EMBL/GenBank/DDBJ whole genome shotgun (WGS) entry which is preliminary data.</text>
</comment>
<dbReference type="PRINTS" id="PR00743">
    <property type="entry name" value="GLHYDRLASE36"/>
</dbReference>
<dbReference type="Proteomes" id="UP000231092">
    <property type="component" value="Unassembled WGS sequence"/>
</dbReference>
<dbReference type="AlphaFoldDB" id="A0A2M8ZAG1"/>
<dbReference type="InterPro" id="IPR031705">
    <property type="entry name" value="Glyco_hydro_36_C"/>
</dbReference>
<dbReference type="GO" id="GO:0004557">
    <property type="term" value="F:alpha-galactosidase activity"/>
    <property type="evidence" value="ECO:0007669"/>
    <property type="project" value="UniProtKB-UniRule"/>
</dbReference>
<feature type="domain" description="Glycosyl hydrolase family 36 N-terminal" evidence="9">
    <location>
        <begin position="29"/>
        <end position="284"/>
    </location>
</feature>
<evidence type="ECO:0000256" key="1">
    <source>
        <dbReference type="ARBA" id="ARBA00001255"/>
    </source>
</evidence>
<name>A0A2M8ZAG1_9FIRM</name>
<dbReference type="EC" id="3.2.1.22" evidence="2 5"/>
<dbReference type="InterPro" id="IPR002252">
    <property type="entry name" value="Glyco_hydro_36"/>
</dbReference>
<evidence type="ECO:0000256" key="5">
    <source>
        <dbReference type="PIRNR" id="PIRNR005536"/>
    </source>
</evidence>
<accession>A0A2M8ZAG1</accession>
<dbReference type="Gene3D" id="3.20.20.70">
    <property type="entry name" value="Aldolase class I"/>
    <property type="match status" value="1"/>
</dbReference>
<dbReference type="EMBL" id="PGET01000001">
    <property type="protein sequence ID" value="PJJ30442.1"/>
    <property type="molecule type" value="Genomic_DNA"/>
</dbReference>
<dbReference type="FunFam" id="3.20.20.70:FF:000118">
    <property type="entry name" value="Alpha-galactosidase"/>
    <property type="match status" value="1"/>
</dbReference>
<gene>
    <name evidence="10" type="ORF">H171_4047</name>
</gene>
<feature type="active site" description="Nucleophile" evidence="6">
    <location>
        <position position="478"/>
    </location>
</feature>
<organism evidence="10 11">
    <name type="scientific">[Clostridium] celerecrescens 18A</name>
    <dbReference type="NCBI Taxonomy" id="1286362"/>
    <lineage>
        <taxon>Bacteria</taxon>
        <taxon>Bacillati</taxon>
        <taxon>Bacillota</taxon>
        <taxon>Clostridia</taxon>
        <taxon>Lachnospirales</taxon>
        <taxon>Lachnospiraceae</taxon>
        <taxon>Lacrimispora</taxon>
    </lineage>
</organism>
<dbReference type="InterPro" id="IPR038417">
    <property type="entry name" value="Alpga-gal_N_sf"/>
</dbReference>
<protein>
    <recommendedName>
        <fullName evidence="2 5">Alpha-galactosidase</fullName>
        <ecNumber evidence="2 5">3.2.1.22</ecNumber>
    </recommendedName>
</protein>
<dbReference type="Gene3D" id="2.60.40.1180">
    <property type="entry name" value="Golgi alpha-mannosidase II"/>
    <property type="match status" value="1"/>
</dbReference>
<evidence type="ECO:0000256" key="4">
    <source>
        <dbReference type="ARBA" id="ARBA00023295"/>
    </source>
</evidence>
<keyword evidence="3 5" id="KW-0378">Hydrolase</keyword>
<feature type="binding site" evidence="7">
    <location>
        <begin position="366"/>
        <end position="367"/>
    </location>
    <ligand>
        <name>substrate</name>
    </ligand>
</feature>
<feature type="domain" description="Glycosyl hydrolase family 36 C-terminal" evidence="8">
    <location>
        <begin position="651"/>
        <end position="726"/>
    </location>
</feature>
<dbReference type="InterPro" id="IPR050985">
    <property type="entry name" value="Alpha-glycosidase_related"/>
</dbReference>
<evidence type="ECO:0000313" key="10">
    <source>
        <dbReference type="EMBL" id="PJJ30442.1"/>
    </source>
</evidence>
<feature type="binding site" evidence="7">
    <location>
        <position position="199"/>
    </location>
    <ligand>
        <name>substrate</name>
    </ligand>
</feature>
<evidence type="ECO:0000259" key="9">
    <source>
        <dbReference type="Pfam" id="PF16875"/>
    </source>
</evidence>
<dbReference type="Gene3D" id="2.70.98.60">
    <property type="entry name" value="alpha-galactosidase from lactobacil brevis"/>
    <property type="match status" value="1"/>
</dbReference>
<dbReference type="PANTHER" id="PTHR43053">
    <property type="entry name" value="GLYCOSIDASE FAMILY 31"/>
    <property type="match status" value="1"/>
</dbReference>
<comment type="catalytic activity">
    <reaction evidence="1 5">
        <text>Hydrolysis of terminal, non-reducing alpha-D-galactose residues in alpha-D-galactosides, including galactose oligosaccharides, galactomannans and galactolipids.</text>
        <dbReference type="EC" id="3.2.1.22"/>
    </reaction>
</comment>
<reference evidence="10 11" key="1">
    <citation type="submission" date="2017-11" db="EMBL/GenBank/DDBJ databases">
        <title>Understudied soil microbes with underappreciated capabilities: Untangling the Clostridium saccharolyticum group.</title>
        <authorList>
            <person name="Leschine S."/>
        </authorList>
    </citation>
    <scope>NUCLEOTIDE SEQUENCE [LARGE SCALE GENOMIC DNA]</scope>
    <source>
        <strain evidence="10 11">18A</strain>
    </source>
</reference>
<evidence type="ECO:0000256" key="3">
    <source>
        <dbReference type="ARBA" id="ARBA00022801"/>
    </source>
</evidence>
<feature type="binding site" evidence="7">
    <location>
        <position position="526"/>
    </location>
    <ligand>
        <name>substrate</name>
    </ligand>
</feature>
<dbReference type="GO" id="GO:0016052">
    <property type="term" value="P:carbohydrate catabolic process"/>
    <property type="evidence" value="ECO:0007669"/>
    <property type="project" value="InterPro"/>
</dbReference>
<feature type="binding site" evidence="7">
    <location>
        <position position="443"/>
    </location>
    <ligand>
        <name>substrate</name>
    </ligand>
</feature>
<evidence type="ECO:0000259" key="8">
    <source>
        <dbReference type="Pfam" id="PF16874"/>
    </source>
</evidence>
<dbReference type="InterPro" id="IPR031704">
    <property type="entry name" value="Glyco_hydro_36_N"/>
</dbReference>
<proteinExistence type="inferred from homology"/>
<keyword evidence="4 5" id="KW-0326">Glycosidase</keyword>
<dbReference type="OrthoDB" id="9758822at2"/>
<dbReference type="PIRSF" id="PIRSF005536">
    <property type="entry name" value="Agal"/>
    <property type="match status" value="1"/>
</dbReference>
<dbReference type="InterPro" id="IPR013785">
    <property type="entry name" value="Aldolase_TIM"/>
</dbReference>